<dbReference type="AlphaFoldDB" id="A0A1V8M6D6"/>
<comment type="caution">
    <text evidence="3">The sequence shown here is derived from an EMBL/GenBank/DDBJ whole genome shotgun (WGS) entry which is preliminary data.</text>
</comment>
<evidence type="ECO:0000256" key="2">
    <source>
        <dbReference type="SAM" id="SignalP"/>
    </source>
</evidence>
<keyword evidence="2" id="KW-0732">Signal</keyword>
<name>A0A1V8M6D6_9GAMM</name>
<keyword evidence="1" id="KW-1133">Transmembrane helix</keyword>
<feature type="signal peptide" evidence="2">
    <location>
        <begin position="1"/>
        <end position="26"/>
    </location>
</feature>
<feature type="transmembrane region" description="Helical" evidence="1">
    <location>
        <begin position="178"/>
        <end position="197"/>
    </location>
</feature>
<reference evidence="3 4" key="1">
    <citation type="submission" date="2015-12" db="EMBL/GenBank/DDBJ databases">
        <authorList>
            <person name="Shamseldin A."/>
            <person name="Moawad H."/>
            <person name="Abd El-Rahim W.M."/>
            <person name="Sadowsky M.J."/>
        </authorList>
    </citation>
    <scope>NUCLEOTIDE SEQUENCE [LARGE SCALE GENOMIC DNA]</scope>
    <source>
        <strain evidence="3 4">WF1</strain>
    </source>
</reference>
<keyword evidence="1" id="KW-0472">Membrane</keyword>
<gene>
    <name evidence="3" type="ORF">AU255_03875</name>
</gene>
<dbReference type="EMBL" id="LPUF01000001">
    <property type="protein sequence ID" value="OQK17046.1"/>
    <property type="molecule type" value="Genomic_DNA"/>
</dbReference>
<dbReference type="STRING" id="1420851.AU255_03875"/>
<evidence type="ECO:0008006" key="5">
    <source>
        <dbReference type="Google" id="ProtNLM"/>
    </source>
</evidence>
<keyword evidence="4" id="KW-1185">Reference proteome</keyword>
<protein>
    <recommendedName>
        <fullName evidence="5">PEP-CTERM protein-sorting domain-containing protein</fullName>
    </recommendedName>
</protein>
<evidence type="ECO:0000313" key="4">
    <source>
        <dbReference type="Proteomes" id="UP000191980"/>
    </source>
</evidence>
<keyword evidence="1" id="KW-0812">Transmembrane</keyword>
<evidence type="ECO:0000313" key="3">
    <source>
        <dbReference type="EMBL" id="OQK17046.1"/>
    </source>
</evidence>
<proteinExistence type="predicted"/>
<evidence type="ECO:0000256" key="1">
    <source>
        <dbReference type="SAM" id="Phobius"/>
    </source>
</evidence>
<accession>A0A1V8M6D6</accession>
<dbReference type="Proteomes" id="UP000191980">
    <property type="component" value="Unassembled WGS sequence"/>
</dbReference>
<organism evidence="3 4">
    <name type="scientific">Methyloprofundus sedimenti</name>
    <dbReference type="NCBI Taxonomy" id="1420851"/>
    <lineage>
        <taxon>Bacteria</taxon>
        <taxon>Pseudomonadati</taxon>
        <taxon>Pseudomonadota</taxon>
        <taxon>Gammaproteobacteria</taxon>
        <taxon>Methylococcales</taxon>
        <taxon>Methylococcaceae</taxon>
        <taxon>Methyloprofundus</taxon>
    </lineage>
</organism>
<sequence length="206" mass="21410">MKIYFNDVFLGLMSLFMLISSSIVTAATATTCGSVSMTPSDSSTGSIACQAYGPGNIEHTNGLVDIKSGALSLFSTLPTSYGAPLAYFPLAYLGGEGTNNGFTLDNGNFSIGASIWDTWDSIYVTIKQGDGHSGGGWAMFLVSAEVNTGTYATKLQGKKSGYGISHFFVVGGEAVGEVPIPAAAWLFGSALVGLFVVGRKRSNNIV</sequence>
<dbReference type="OrthoDB" id="5572853at2"/>
<dbReference type="RefSeq" id="WP_080521662.1">
    <property type="nucleotide sequence ID" value="NZ_LPUF01000001.1"/>
</dbReference>
<feature type="chain" id="PRO_5012641677" description="PEP-CTERM protein-sorting domain-containing protein" evidence="2">
    <location>
        <begin position="27"/>
        <end position="206"/>
    </location>
</feature>